<protein>
    <submittedName>
        <fullName evidence="1">Uncharacterized protein</fullName>
    </submittedName>
</protein>
<gene>
    <name evidence="1" type="ORF">JBS370_LOCUS36228</name>
</gene>
<sequence>MESDDESTKMLESSFQ</sequence>
<proteinExistence type="predicted"/>
<comment type="caution">
    <text evidence="1">The sequence shown here is derived from an EMBL/GenBank/DDBJ whole genome shotgun (WGS) entry which is preliminary data.</text>
</comment>
<dbReference type="Proteomes" id="UP000663836">
    <property type="component" value="Unassembled WGS sequence"/>
</dbReference>
<feature type="non-terminal residue" evidence="1">
    <location>
        <position position="16"/>
    </location>
</feature>
<dbReference type="AlphaFoldDB" id="A0A820ALA2"/>
<accession>A0A820ALA2</accession>
<evidence type="ECO:0000313" key="2">
    <source>
        <dbReference type="Proteomes" id="UP000663836"/>
    </source>
</evidence>
<organism evidence="1 2">
    <name type="scientific">Rotaria sordida</name>
    <dbReference type="NCBI Taxonomy" id="392033"/>
    <lineage>
        <taxon>Eukaryota</taxon>
        <taxon>Metazoa</taxon>
        <taxon>Spiralia</taxon>
        <taxon>Gnathifera</taxon>
        <taxon>Rotifera</taxon>
        <taxon>Eurotatoria</taxon>
        <taxon>Bdelloidea</taxon>
        <taxon>Philodinida</taxon>
        <taxon>Philodinidae</taxon>
        <taxon>Rotaria</taxon>
    </lineage>
</organism>
<evidence type="ECO:0000313" key="1">
    <source>
        <dbReference type="EMBL" id="CAF4195068.1"/>
    </source>
</evidence>
<reference evidence="1" key="1">
    <citation type="submission" date="2021-02" db="EMBL/GenBank/DDBJ databases">
        <authorList>
            <person name="Nowell W R."/>
        </authorList>
    </citation>
    <scope>NUCLEOTIDE SEQUENCE</scope>
</reference>
<dbReference type="EMBL" id="CAJOBD010013905">
    <property type="protein sequence ID" value="CAF4195068.1"/>
    <property type="molecule type" value="Genomic_DNA"/>
</dbReference>
<name>A0A820ALA2_9BILA</name>